<dbReference type="EMBL" id="UINC01145776">
    <property type="protein sequence ID" value="SVD36109.1"/>
    <property type="molecule type" value="Genomic_DNA"/>
</dbReference>
<protein>
    <submittedName>
        <fullName evidence="2">Uncharacterized protein</fullName>
    </submittedName>
</protein>
<reference evidence="2" key="1">
    <citation type="submission" date="2018-05" db="EMBL/GenBank/DDBJ databases">
        <authorList>
            <person name="Lanie J.A."/>
            <person name="Ng W.-L."/>
            <person name="Kazmierczak K.M."/>
            <person name="Andrzejewski T.M."/>
            <person name="Davidsen T.M."/>
            <person name="Wayne K.J."/>
            <person name="Tettelin H."/>
            <person name="Glass J.I."/>
            <person name="Rusch D."/>
            <person name="Podicherti R."/>
            <person name="Tsui H.-C.T."/>
            <person name="Winkler M.E."/>
        </authorList>
    </citation>
    <scope>NUCLEOTIDE SEQUENCE</scope>
</reference>
<organism evidence="2">
    <name type="scientific">marine metagenome</name>
    <dbReference type="NCBI Taxonomy" id="408172"/>
    <lineage>
        <taxon>unclassified sequences</taxon>
        <taxon>metagenomes</taxon>
        <taxon>ecological metagenomes</taxon>
    </lineage>
</organism>
<name>A0A382UPB8_9ZZZZ</name>
<evidence type="ECO:0000256" key="1">
    <source>
        <dbReference type="SAM" id="MobiDB-lite"/>
    </source>
</evidence>
<evidence type="ECO:0000313" key="2">
    <source>
        <dbReference type="EMBL" id="SVD36109.1"/>
    </source>
</evidence>
<proteinExistence type="predicted"/>
<dbReference type="AlphaFoldDB" id="A0A382UPB8"/>
<feature type="region of interest" description="Disordered" evidence="1">
    <location>
        <begin position="1"/>
        <end position="30"/>
    </location>
</feature>
<gene>
    <name evidence="2" type="ORF">METZ01_LOCUS388963</name>
</gene>
<accession>A0A382UPB8</accession>
<sequence>MIFGQKKTGLSKSGCNEKNDSHPRLRSASSQFIGRSPGSWFWSVPPAFPSRLIGAVTIFLEVDSTSYSGATAPVSHRLPFSVPISRNHLWTVIKLLNRASAELRSQQRT</sequence>